<dbReference type="InterPro" id="IPR049560">
    <property type="entry name" value="MeTrfase_RsmB-F_NOP2_cat"/>
</dbReference>
<dbReference type="PROSITE" id="PS51686">
    <property type="entry name" value="SAM_MT_RSMB_NOP"/>
    <property type="match status" value="1"/>
</dbReference>
<dbReference type="InterPro" id="IPR029063">
    <property type="entry name" value="SAM-dependent_MTases_sf"/>
</dbReference>
<organism evidence="6 7">
    <name type="scientific">Pyrolobus fumarii (strain DSM 11204 / 1A)</name>
    <dbReference type="NCBI Taxonomy" id="694429"/>
    <lineage>
        <taxon>Archaea</taxon>
        <taxon>Thermoproteota</taxon>
        <taxon>Thermoprotei</taxon>
        <taxon>Desulfurococcales</taxon>
        <taxon>Pyrodictiaceae</taxon>
        <taxon>Pyrolobus</taxon>
    </lineage>
</organism>
<dbReference type="eggNOG" id="arCOG00973">
    <property type="taxonomic scope" value="Archaea"/>
</dbReference>
<dbReference type="Pfam" id="PF01189">
    <property type="entry name" value="Methyltr_RsmB-F"/>
    <property type="match status" value="1"/>
</dbReference>
<evidence type="ECO:0000313" key="7">
    <source>
        <dbReference type="Proteomes" id="UP000001037"/>
    </source>
</evidence>
<keyword evidence="2" id="KW-0808">Transferase</keyword>
<dbReference type="GO" id="GO:0016428">
    <property type="term" value="F:tRNA (cytidine-5-)-methyltransferase activity"/>
    <property type="evidence" value="ECO:0007669"/>
    <property type="project" value="TreeGrafter"/>
</dbReference>
<dbReference type="Gene3D" id="3.30.70.1170">
    <property type="entry name" value="Sun protein, domain 3"/>
    <property type="match status" value="1"/>
</dbReference>
<protein>
    <submittedName>
        <fullName evidence="6">RNA methylase, NOL1/NOP2/sun family</fullName>
    </submittedName>
</protein>
<dbReference type="Proteomes" id="UP000001037">
    <property type="component" value="Chromosome"/>
</dbReference>
<dbReference type="GO" id="GO:0030488">
    <property type="term" value="P:tRNA methylation"/>
    <property type="evidence" value="ECO:0007669"/>
    <property type="project" value="TreeGrafter"/>
</dbReference>
<evidence type="ECO:0000256" key="2">
    <source>
        <dbReference type="ARBA" id="ARBA00022679"/>
    </source>
</evidence>
<dbReference type="GeneID" id="11139849"/>
<evidence type="ECO:0000313" key="6">
    <source>
        <dbReference type="EMBL" id="AEM38082.1"/>
    </source>
</evidence>
<dbReference type="GO" id="GO:0003723">
    <property type="term" value="F:RNA binding"/>
    <property type="evidence" value="ECO:0007669"/>
    <property type="project" value="UniProtKB-KW"/>
</dbReference>
<dbReference type="AlphaFoldDB" id="G0EEW8"/>
<dbReference type="InterPro" id="IPR011023">
    <property type="entry name" value="Nop2p"/>
</dbReference>
<feature type="domain" description="SAM-dependent MTase RsmB/NOP-type" evidence="5">
    <location>
        <begin position="59"/>
        <end position="345"/>
    </location>
</feature>
<dbReference type="RefSeq" id="WP_014025759.1">
    <property type="nucleotide sequence ID" value="NC_015931.1"/>
</dbReference>
<keyword evidence="3" id="KW-0949">S-adenosyl-L-methionine</keyword>
<proteinExistence type="predicted"/>
<keyword evidence="1 6" id="KW-0489">Methyltransferase</keyword>
<accession>G0EEW8</accession>
<gene>
    <name evidence="6" type="ordered locus">Pyrfu_0210</name>
</gene>
<reference evidence="6 7" key="1">
    <citation type="journal article" date="2011" name="Stand. Genomic Sci.">
        <title>Complete genome sequence of the hyperthermophilic chemolithoautotroph Pyrolobus fumarii type strain (1A).</title>
        <authorList>
            <person name="Anderson I."/>
            <person name="Goker M."/>
            <person name="Nolan M."/>
            <person name="Lucas S."/>
            <person name="Hammon N."/>
            <person name="Deshpande S."/>
            <person name="Cheng J.F."/>
            <person name="Tapia R."/>
            <person name="Han C."/>
            <person name="Goodwin L."/>
            <person name="Pitluck S."/>
            <person name="Huntemann M."/>
            <person name="Liolios K."/>
            <person name="Ivanova N."/>
            <person name="Pagani I."/>
            <person name="Mavromatis K."/>
            <person name="Ovchinikova G."/>
            <person name="Pati A."/>
            <person name="Chen A."/>
            <person name="Palaniappan K."/>
            <person name="Land M."/>
            <person name="Hauser L."/>
            <person name="Brambilla E.M."/>
            <person name="Huber H."/>
            <person name="Yasawong M."/>
            <person name="Rohde M."/>
            <person name="Spring S."/>
            <person name="Abt B."/>
            <person name="Sikorski J."/>
            <person name="Wirth R."/>
            <person name="Detter J.C."/>
            <person name="Woyke T."/>
            <person name="Bristow J."/>
            <person name="Eisen J.A."/>
            <person name="Markowitz V."/>
            <person name="Hugenholtz P."/>
            <person name="Kyrpides N.C."/>
            <person name="Klenk H.P."/>
            <person name="Lapidus A."/>
        </authorList>
    </citation>
    <scope>NUCLEOTIDE SEQUENCE [LARGE SCALE GENOMIC DNA]</scope>
    <source>
        <strain evidence="7">DSM 11204 / 1A</strain>
    </source>
</reference>
<dbReference type="InterPro" id="IPR001678">
    <property type="entry name" value="MeTrfase_RsmB-F_NOP2_dom"/>
</dbReference>
<dbReference type="STRING" id="694429.Pyrfu_0210"/>
<keyword evidence="7" id="KW-1185">Reference proteome</keyword>
<dbReference type="PANTHER" id="PTHR22807:SF74">
    <property type="entry name" value="TRNA (CYTOSINE(48)-C(5))-METHYLTRANSFERASE"/>
    <property type="match status" value="1"/>
</dbReference>
<dbReference type="PRINTS" id="PR02008">
    <property type="entry name" value="RCMTFAMILY"/>
</dbReference>
<dbReference type="InParanoid" id="G0EEW8"/>
<evidence type="ECO:0000256" key="4">
    <source>
        <dbReference type="ARBA" id="ARBA00022884"/>
    </source>
</evidence>
<keyword evidence="4" id="KW-0694">RNA-binding</keyword>
<dbReference type="HOGENOM" id="CLU_005316_7_0_2"/>
<dbReference type="OrthoDB" id="14725at2157"/>
<evidence type="ECO:0000259" key="5">
    <source>
        <dbReference type="PROSITE" id="PS51686"/>
    </source>
</evidence>
<dbReference type="FunCoup" id="G0EEW8">
    <property type="interactions" value="105"/>
</dbReference>
<dbReference type="Gene3D" id="3.40.50.150">
    <property type="entry name" value="Vaccinia Virus protein VP39"/>
    <property type="match status" value="1"/>
</dbReference>
<dbReference type="EMBL" id="CP002838">
    <property type="protein sequence ID" value="AEM38082.1"/>
    <property type="molecule type" value="Genomic_DNA"/>
</dbReference>
<sequence>MPVKLPPDILRCLDHRAETLFAYSVEERHRKIADRYDVLPYMVARYEEIFDTVEEAIEFLAMKPKDILRAIRVNTLRTSKDVVREVLENKGFVLEDYWIPYTLIVIEEPLSVGATHEYMQGLYYNQGAGSQVPVYITDPKPLQHVIDLAAAPGGKATQIAQHQRDTTPIIALDISPRRLASLKNNANRLGVKSIVALLMDAREAPRKLKQKFDYILLDAPCTGEGLLPLDPRRRKTRTPIDLADRACLQKQMLEAALKLAKEGALIVYTTCSIAPEENEYVISIILDKYGDKVDLVDPPIKPPIYNRGIEEYNGVSFNSKVRRCIRLHPTRTRTEGFVICVLRTRKT</sequence>
<dbReference type="KEGG" id="pfm:Pyrfu_0210"/>
<dbReference type="NCBIfam" id="TIGR00446">
    <property type="entry name" value="nop2p"/>
    <property type="match status" value="1"/>
</dbReference>
<dbReference type="CDD" id="cd02440">
    <property type="entry name" value="AdoMet_MTases"/>
    <property type="match status" value="1"/>
</dbReference>
<name>G0EEW8_PYRF1</name>
<evidence type="ECO:0000256" key="1">
    <source>
        <dbReference type="ARBA" id="ARBA00022603"/>
    </source>
</evidence>
<dbReference type="SUPFAM" id="SSF53335">
    <property type="entry name" value="S-adenosyl-L-methionine-dependent methyltransferases"/>
    <property type="match status" value="1"/>
</dbReference>
<evidence type="ECO:0000256" key="3">
    <source>
        <dbReference type="ARBA" id="ARBA00022691"/>
    </source>
</evidence>
<dbReference type="PANTHER" id="PTHR22807">
    <property type="entry name" value="NOP2 YEAST -RELATED NOL1/NOP2/FMU SUN DOMAIN-CONTAINING"/>
    <property type="match status" value="1"/>
</dbReference>
<dbReference type="InterPro" id="IPR023267">
    <property type="entry name" value="RCMT"/>
</dbReference>